<dbReference type="Pfam" id="PF07714">
    <property type="entry name" value="PK_Tyr_Ser-Thr"/>
    <property type="match status" value="1"/>
</dbReference>
<feature type="region of interest" description="Disordered" evidence="11">
    <location>
        <begin position="789"/>
        <end position="822"/>
    </location>
</feature>
<comment type="caution">
    <text evidence="13">The sequence shown here is derived from an EMBL/GenBank/DDBJ whole genome shotgun (WGS) entry which is preliminary data.</text>
</comment>
<evidence type="ECO:0000259" key="12">
    <source>
        <dbReference type="PROSITE" id="PS50011"/>
    </source>
</evidence>
<dbReference type="PROSITE" id="PS00108">
    <property type="entry name" value="PROTEIN_KINASE_ST"/>
    <property type="match status" value="1"/>
</dbReference>
<keyword evidence="5" id="KW-0808">Transferase</keyword>
<dbReference type="GO" id="GO:0009734">
    <property type="term" value="P:auxin-activated signaling pathway"/>
    <property type="evidence" value="ECO:0007669"/>
    <property type="project" value="UniProtKB-KW"/>
</dbReference>
<keyword evidence="8 10" id="KW-0067">ATP-binding</keyword>
<dbReference type="AlphaFoldDB" id="A0AAW1X5T6"/>
<dbReference type="InterPro" id="IPR017441">
    <property type="entry name" value="Protein_kinase_ATP_BS"/>
</dbReference>
<dbReference type="GO" id="GO:0005737">
    <property type="term" value="C:cytoplasm"/>
    <property type="evidence" value="ECO:0007669"/>
    <property type="project" value="UniProtKB-SubCell"/>
</dbReference>
<evidence type="ECO:0000256" key="7">
    <source>
        <dbReference type="ARBA" id="ARBA00022777"/>
    </source>
</evidence>
<dbReference type="FunFam" id="3.10.20.90:FF:000058">
    <property type="entry name" value="Octicosapeptide/phox/Bem1p domain kinase superfamily protein"/>
    <property type="match status" value="1"/>
</dbReference>
<dbReference type="CDD" id="cd06410">
    <property type="entry name" value="PB1_UP2"/>
    <property type="match status" value="1"/>
</dbReference>
<keyword evidence="7" id="KW-0418">Kinase</keyword>
<dbReference type="FunFam" id="3.30.200.20:FF:000081">
    <property type="entry name" value="Octicosapeptide/phox/Bem1p domain kinase superfamily protein"/>
    <property type="match status" value="1"/>
</dbReference>
<evidence type="ECO:0000256" key="2">
    <source>
        <dbReference type="ARBA" id="ARBA00022490"/>
    </source>
</evidence>
<name>A0AAW1X5T6_RUBAR</name>
<dbReference type="SMART" id="SM00220">
    <property type="entry name" value="S_TKc"/>
    <property type="match status" value="1"/>
</dbReference>
<dbReference type="CDD" id="cd13999">
    <property type="entry name" value="STKc_MAP3K-like"/>
    <property type="match status" value="1"/>
</dbReference>
<evidence type="ECO:0000313" key="13">
    <source>
        <dbReference type="EMBL" id="KAK9931393.1"/>
    </source>
</evidence>
<dbReference type="GO" id="GO:0010928">
    <property type="term" value="P:regulation of auxin mediated signaling pathway"/>
    <property type="evidence" value="ECO:0007669"/>
    <property type="project" value="UniProtKB-ARBA"/>
</dbReference>
<evidence type="ECO:0000256" key="8">
    <source>
        <dbReference type="ARBA" id="ARBA00022840"/>
    </source>
</evidence>
<evidence type="ECO:0000256" key="3">
    <source>
        <dbReference type="ARBA" id="ARBA00022527"/>
    </source>
</evidence>
<feature type="binding site" evidence="10">
    <location>
        <position position="881"/>
    </location>
    <ligand>
        <name>ATP</name>
        <dbReference type="ChEBI" id="CHEBI:30616"/>
    </ligand>
</feature>
<keyword evidence="2" id="KW-0963">Cytoplasm</keyword>
<evidence type="ECO:0000313" key="14">
    <source>
        <dbReference type="Proteomes" id="UP001457282"/>
    </source>
</evidence>
<accession>A0AAW1X5T6</accession>
<dbReference type="InterPro" id="IPR011009">
    <property type="entry name" value="Kinase-like_dom_sf"/>
</dbReference>
<dbReference type="SMART" id="SM00666">
    <property type="entry name" value="PB1"/>
    <property type="match status" value="1"/>
</dbReference>
<evidence type="ECO:0000256" key="11">
    <source>
        <dbReference type="SAM" id="MobiDB-lite"/>
    </source>
</evidence>
<dbReference type="InterPro" id="IPR000270">
    <property type="entry name" value="PB1_dom"/>
</dbReference>
<feature type="domain" description="Protein kinase" evidence="12">
    <location>
        <begin position="850"/>
        <end position="1114"/>
    </location>
</feature>
<keyword evidence="9" id="KW-0927">Auxin signaling pathway</keyword>
<dbReference type="Gene3D" id="1.10.510.10">
    <property type="entry name" value="Transferase(Phosphotransferase) domain 1"/>
    <property type="match status" value="1"/>
</dbReference>
<evidence type="ECO:0000256" key="10">
    <source>
        <dbReference type="PROSITE-ProRule" id="PRU10141"/>
    </source>
</evidence>
<dbReference type="InterPro" id="IPR001245">
    <property type="entry name" value="Ser-Thr/Tyr_kinase_cat_dom"/>
</dbReference>
<evidence type="ECO:0000256" key="6">
    <source>
        <dbReference type="ARBA" id="ARBA00022741"/>
    </source>
</evidence>
<proteinExistence type="predicted"/>
<dbReference type="PROSITE" id="PS50011">
    <property type="entry name" value="PROTEIN_KINASE_DOM"/>
    <property type="match status" value="1"/>
</dbReference>
<evidence type="ECO:0000256" key="9">
    <source>
        <dbReference type="ARBA" id="ARBA00023294"/>
    </source>
</evidence>
<dbReference type="InterPro" id="IPR000719">
    <property type="entry name" value="Prot_kinase_dom"/>
</dbReference>
<dbReference type="PRINTS" id="PR00109">
    <property type="entry name" value="TYRKINASE"/>
</dbReference>
<dbReference type="FunFam" id="1.10.510.10:FF:000142">
    <property type="entry name" value="Octicosapeptide/phox/Bem1p domain kinase superfamily protein"/>
    <property type="match status" value="1"/>
</dbReference>
<dbReference type="Proteomes" id="UP001457282">
    <property type="component" value="Unassembled WGS sequence"/>
</dbReference>
<dbReference type="EMBL" id="JBEDUW010000004">
    <property type="protein sequence ID" value="KAK9931393.1"/>
    <property type="molecule type" value="Genomic_DNA"/>
</dbReference>
<organism evidence="13 14">
    <name type="scientific">Rubus argutus</name>
    <name type="common">Southern blackberry</name>
    <dbReference type="NCBI Taxonomy" id="59490"/>
    <lineage>
        <taxon>Eukaryota</taxon>
        <taxon>Viridiplantae</taxon>
        <taxon>Streptophyta</taxon>
        <taxon>Embryophyta</taxon>
        <taxon>Tracheophyta</taxon>
        <taxon>Spermatophyta</taxon>
        <taxon>Magnoliopsida</taxon>
        <taxon>eudicotyledons</taxon>
        <taxon>Gunneridae</taxon>
        <taxon>Pentapetalae</taxon>
        <taxon>rosids</taxon>
        <taxon>fabids</taxon>
        <taxon>Rosales</taxon>
        <taxon>Rosaceae</taxon>
        <taxon>Rosoideae</taxon>
        <taxon>Rosoideae incertae sedis</taxon>
        <taxon>Rubus</taxon>
    </lineage>
</organism>
<dbReference type="SUPFAM" id="SSF54277">
    <property type="entry name" value="CAD &amp; PB1 domains"/>
    <property type="match status" value="1"/>
</dbReference>
<evidence type="ECO:0000256" key="5">
    <source>
        <dbReference type="ARBA" id="ARBA00022679"/>
    </source>
</evidence>
<evidence type="ECO:0000256" key="4">
    <source>
        <dbReference type="ARBA" id="ARBA00022553"/>
    </source>
</evidence>
<keyword evidence="6 10" id="KW-0547">Nucleotide-binding</keyword>
<gene>
    <name evidence="13" type="ORF">M0R45_018669</name>
</gene>
<dbReference type="InterPro" id="IPR008271">
    <property type="entry name" value="Ser/Thr_kinase_AS"/>
</dbReference>
<comment type="subcellular location">
    <subcellularLocation>
        <location evidence="1">Cytoplasm</location>
    </subcellularLocation>
</comment>
<dbReference type="PANTHER" id="PTHR23257">
    <property type="entry name" value="SERINE-THREONINE PROTEIN KINASE"/>
    <property type="match status" value="1"/>
</dbReference>
<dbReference type="GO" id="GO:0004674">
    <property type="term" value="F:protein serine/threonine kinase activity"/>
    <property type="evidence" value="ECO:0007669"/>
    <property type="project" value="UniProtKB-KW"/>
</dbReference>
<dbReference type="PROSITE" id="PS00107">
    <property type="entry name" value="PROTEIN_KINASE_ATP"/>
    <property type="match status" value="1"/>
</dbReference>
<keyword evidence="4" id="KW-0597">Phosphoprotein</keyword>
<dbReference type="Gene3D" id="3.10.20.90">
    <property type="entry name" value="Phosphatidylinositol 3-kinase Catalytic Subunit, Chain A, domain 1"/>
    <property type="match status" value="1"/>
</dbReference>
<sequence length="1130" mass="125758">MTSAVPSTSGQQFRKDATNDVPSDIGGSGDRDVQTGEEFSTEFLQDRIAQRGLAPVVTGVDQRQSKRVGFNFNQNNPQLVYEDLTGILGLRRLDSEGSSEFSDFVSGGIGYVPDLEKNVFPSGGNISRHYGGLRRQLSGKLADEGNRDWVIPRSNTPPLYVGESPQPFSPYGQGFFEGSFSFKMKFLCSFGGRILPRPNDGKLRYVGGDTRMLSIHKGTNLEELMKKTFAICNHLHTIKYQLPGEELDALVSVCSDEDLHHMIEEYHELERTGGSQRLRLFLVPLNEPENPSSIEARVTHPIGPDCQFVFAVNGMLDRSPRKSSSGQSLTSQTSHFGNASDYSPTFHRDASTSAFTLENKNVGPSSSNLSGTSTKHARQFLGTLEIPKKSFNLSPPLSPVQLQSYCHGNGGIASSDVDAVGYIDNLNHGPPLMNYHQHDKHLAETYLTKKSHNVASLNRSVSEDFVPSAQYGQSGMNSVRHMPLRKALIHSDKSVSHPKNTVELSLRSSDIDVSHHKIMHALSDSQLQEHLERSSEGEIISVYSLKLKREKSPSLKMPSSSQAREEEMVDEKNEMATNSNQLNIRTPHQCKEEEGLEMFNQYKNETFADKKWKHFGGNVEVTSNDMEFNNLPNMNCLKDAVDPQEYELDTTSQYSHRIQNRTNNQQCTSTETISGQSISRPHGLLTVASQEFLVSSSQMTTSSASEDGVYSLHDKDPVNYPEYVVEKMGSGRQSFEDRKCEDVRPLQSQPLDNNHDNKVTKSVVIVEDLTNSTPPGIPASKAAYRVSHIEDETSDECPSPTETDISAAPESEGEVVTADGKDRHETISDAAIAEMEAGIYGLQIIKNADLEELQELGSGTFGTVYHGKWRGTDIAIKRIKKSCFSDRSSEQERLTKDFWREAKILSTLHHPNVVAFYGVVPDGPGGTLATVAEFMVNGSLRHVLVRKDRVIDRRKRLIILMDTAFGMEYLHLKNIVHFDLKSDNLLVNLRDPERPICKVADFGLSRIKRNTLVSGGVRGTLPWMAPELLNGSSSRVSEKVDVFSFGIVMWEILTGEEPYANMHCGAIIGGIVNNTLRPPIPKRCDSEWKKLMEECWSPDPADRPSFTDITHRLRDMSTALQKKRPNVASR</sequence>
<feature type="compositionally biased region" description="Polar residues" evidence="11">
    <location>
        <begin position="1"/>
        <end position="12"/>
    </location>
</feature>
<feature type="compositionally biased region" description="Low complexity" evidence="11">
    <location>
        <begin position="323"/>
        <end position="334"/>
    </location>
</feature>
<keyword evidence="3" id="KW-0723">Serine/threonine-protein kinase</keyword>
<reference evidence="13 14" key="1">
    <citation type="journal article" date="2023" name="G3 (Bethesda)">
        <title>A chromosome-length genome assembly and annotation of blackberry (Rubus argutus, cv. 'Hillquist').</title>
        <authorList>
            <person name="Bruna T."/>
            <person name="Aryal R."/>
            <person name="Dudchenko O."/>
            <person name="Sargent D.J."/>
            <person name="Mead D."/>
            <person name="Buti M."/>
            <person name="Cavallini A."/>
            <person name="Hytonen T."/>
            <person name="Andres J."/>
            <person name="Pham M."/>
            <person name="Weisz D."/>
            <person name="Mascagni F."/>
            <person name="Usai G."/>
            <person name="Natali L."/>
            <person name="Bassil N."/>
            <person name="Fernandez G.E."/>
            <person name="Lomsadze A."/>
            <person name="Armour M."/>
            <person name="Olukolu B."/>
            <person name="Poorten T."/>
            <person name="Britton C."/>
            <person name="Davik J."/>
            <person name="Ashrafi H."/>
            <person name="Aiden E.L."/>
            <person name="Borodovsky M."/>
            <person name="Worthington M."/>
        </authorList>
    </citation>
    <scope>NUCLEOTIDE SEQUENCE [LARGE SCALE GENOMIC DNA]</scope>
    <source>
        <strain evidence="13">PI 553951</strain>
    </source>
</reference>
<evidence type="ECO:0000256" key="1">
    <source>
        <dbReference type="ARBA" id="ARBA00004496"/>
    </source>
</evidence>
<dbReference type="Pfam" id="PF00564">
    <property type="entry name" value="PB1"/>
    <property type="match status" value="1"/>
</dbReference>
<feature type="region of interest" description="Disordered" evidence="11">
    <location>
        <begin position="1"/>
        <end position="34"/>
    </location>
</feature>
<feature type="region of interest" description="Disordered" evidence="11">
    <location>
        <begin position="319"/>
        <end position="344"/>
    </location>
</feature>
<dbReference type="Gene3D" id="3.30.200.20">
    <property type="entry name" value="Phosphorylase Kinase, domain 1"/>
    <property type="match status" value="1"/>
</dbReference>
<dbReference type="SUPFAM" id="SSF56112">
    <property type="entry name" value="Protein kinase-like (PK-like)"/>
    <property type="match status" value="1"/>
</dbReference>
<dbReference type="PANTHER" id="PTHR23257:SF963">
    <property type="entry name" value="AT08303P"/>
    <property type="match status" value="1"/>
</dbReference>
<keyword evidence="14" id="KW-1185">Reference proteome</keyword>
<dbReference type="InterPro" id="IPR050167">
    <property type="entry name" value="Ser_Thr_protein_kinase"/>
</dbReference>
<dbReference type="GO" id="GO:0005524">
    <property type="term" value="F:ATP binding"/>
    <property type="evidence" value="ECO:0007669"/>
    <property type="project" value="UniProtKB-UniRule"/>
</dbReference>
<protein>
    <recommendedName>
        <fullName evidence="12">Protein kinase domain-containing protein</fullName>
    </recommendedName>
</protein>